<name>A0A1Q2GUC9_9GAMM</name>
<dbReference type="RefSeq" id="WP_077535439.1">
    <property type="nucleotide sequence ID" value="NZ_CP019628.1"/>
</dbReference>
<evidence type="ECO:0000313" key="2">
    <source>
        <dbReference type="EMBL" id="AQP98716.1"/>
    </source>
</evidence>
<reference evidence="2 3" key="1">
    <citation type="submission" date="2017-02" db="EMBL/GenBank/DDBJ databases">
        <title>Complete genome sequence of the cold-active Pseudoalteromonas aliena strain EH1 isolated from Arctic seawater.</title>
        <authorList>
            <person name="Kim E."/>
            <person name="Heo E."/>
            <person name="Kim H."/>
            <person name="Kim D."/>
        </authorList>
    </citation>
    <scope>NUCLEOTIDE SEQUENCE [LARGE SCALE GENOMIC DNA]</scope>
    <source>
        <strain evidence="2 3">EH1</strain>
    </source>
</reference>
<dbReference type="Gene3D" id="3.30.70.1290">
    <property type="entry name" value="Transposase IS200-like"/>
    <property type="match status" value="1"/>
</dbReference>
<dbReference type="EMBL" id="CP019628">
    <property type="protein sequence ID" value="AQP98716.1"/>
    <property type="molecule type" value="Genomic_DNA"/>
</dbReference>
<evidence type="ECO:0000259" key="1">
    <source>
        <dbReference type="SMART" id="SM01321"/>
    </source>
</evidence>
<dbReference type="GO" id="GO:0004803">
    <property type="term" value="F:transposase activity"/>
    <property type="evidence" value="ECO:0007669"/>
    <property type="project" value="InterPro"/>
</dbReference>
<dbReference type="KEGG" id="paln:B0W48_02210"/>
<dbReference type="SMART" id="SM01321">
    <property type="entry name" value="Y1_Tnp"/>
    <property type="match status" value="1"/>
</dbReference>
<dbReference type="PANTHER" id="PTHR36966:SF1">
    <property type="entry name" value="REP-ASSOCIATED TYROSINE TRANSPOSASE"/>
    <property type="match status" value="1"/>
</dbReference>
<dbReference type="InterPro" id="IPR002686">
    <property type="entry name" value="Transposase_17"/>
</dbReference>
<organism evidence="2 3">
    <name type="scientific">Pseudoalteromonas aliena</name>
    <dbReference type="NCBI Taxonomy" id="247523"/>
    <lineage>
        <taxon>Bacteria</taxon>
        <taxon>Pseudomonadati</taxon>
        <taxon>Pseudomonadota</taxon>
        <taxon>Gammaproteobacteria</taxon>
        <taxon>Alteromonadales</taxon>
        <taxon>Pseudoalteromonadaceae</taxon>
        <taxon>Pseudoalteromonas</taxon>
    </lineage>
</organism>
<dbReference type="Pfam" id="PF01797">
    <property type="entry name" value="Y1_Tnp"/>
    <property type="match status" value="1"/>
</dbReference>
<dbReference type="InterPro" id="IPR036515">
    <property type="entry name" value="Transposase_17_sf"/>
</dbReference>
<dbReference type="AlphaFoldDB" id="A0A1Q2GUC9"/>
<evidence type="ECO:0000313" key="3">
    <source>
        <dbReference type="Proteomes" id="UP000188243"/>
    </source>
</evidence>
<feature type="domain" description="Transposase IS200-like" evidence="1">
    <location>
        <begin position="14"/>
        <end position="126"/>
    </location>
</feature>
<accession>A0A1Q2GUC9</accession>
<dbReference type="SUPFAM" id="SSF143422">
    <property type="entry name" value="Transposase IS200-like"/>
    <property type="match status" value="1"/>
</dbReference>
<dbReference type="InterPro" id="IPR052715">
    <property type="entry name" value="RAYT_transposase"/>
</dbReference>
<dbReference type="Proteomes" id="UP000188243">
    <property type="component" value="Chromosome"/>
</dbReference>
<dbReference type="GO" id="GO:0006313">
    <property type="term" value="P:DNA transposition"/>
    <property type="evidence" value="ECO:0007669"/>
    <property type="project" value="InterPro"/>
</dbReference>
<dbReference type="GO" id="GO:0043565">
    <property type="term" value="F:sequence-specific DNA binding"/>
    <property type="evidence" value="ECO:0007669"/>
    <property type="project" value="TreeGrafter"/>
</dbReference>
<protein>
    <recommendedName>
        <fullName evidence="1">Transposase IS200-like domain-containing protein</fullName>
    </recommendedName>
</protein>
<proteinExistence type="predicted"/>
<dbReference type="NCBIfam" id="NF047646">
    <property type="entry name" value="REP_Tyr_transpos"/>
    <property type="match status" value="1"/>
</dbReference>
<gene>
    <name evidence="2" type="ORF">B0W48_02210</name>
</gene>
<dbReference type="PANTHER" id="PTHR36966">
    <property type="entry name" value="REP-ASSOCIATED TYROSINE TRANSPOSASE"/>
    <property type="match status" value="1"/>
</dbReference>
<sequence length="147" mass="17190">MYSSKKLLTGRYTSKSHFYSITICTNQRALLFKGFENACIAARSLLYMQNKVSTVCYTLMPDHLHWLFQLNDLPLAEVIKQYKSITTVKINKFNCSSGKVWQQGYFEHQLRSEEDLINQARYIVANPLRAKLVNEVGEYPFWDCVYL</sequence>